<dbReference type="PANTHER" id="PTHR43663">
    <property type="entry name" value="CHROMATE TRANSPORT PROTEIN-RELATED"/>
    <property type="match status" value="1"/>
</dbReference>
<keyword evidence="9" id="KW-1185">Reference proteome</keyword>
<dbReference type="Proteomes" id="UP000466332">
    <property type="component" value="Unassembled WGS sequence"/>
</dbReference>
<evidence type="ECO:0000256" key="5">
    <source>
        <dbReference type="ARBA" id="ARBA00022989"/>
    </source>
</evidence>
<evidence type="ECO:0000256" key="3">
    <source>
        <dbReference type="ARBA" id="ARBA00022475"/>
    </source>
</evidence>
<feature type="non-terminal residue" evidence="8">
    <location>
        <position position="1"/>
    </location>
</feature>
<dbReference type="PANTHER" id="PTHR43663:SF1">
    <property type="entry name" value="CHROMATE TRANSPORTER"/>
    <property type="match status" value="1"/>
</dbReference>
<dbReference type="Pfam" id="PF02417">
    <property type="entry name" value="Chromate_transp"/>
    <property type="match status" value="1"/>
</dbReference>
<accession>A0ABW9WQE6</accession>
<protein>
    <submittedName>
        <fullName evidence="8">Chromate transporter</fullName>
    </submittedName>
</protein>
<keyword evidence="3" id="KW-1003">Cell membrane</keyword>
<evidence type="ECO:0000256" key="1">
    <source>
        <dbReference type="ARBA" id="ARBA00004651"/>
    </source>
</evidence>
<dbReference type="EMBL" id="WWCS01000079">
    <property type="protein sequence ID" value="MYN43434.1"/>
    <property type="molecule type" value="Genomic_DNA"/>
</dbReference>
<dbReference type="RefSeq" id="WP_161048264.1">
    <property type="nucleotide sequence ID" value="NZ_WWCS01000079.1"/>
</dbReference>
<feature type="transmembrane region" description="Helical" evidence="7">
    <location>
        <begin position="101"/>
        <end position="123"/>
    </location>
</feature>
<gene>
    <name evidence="8" type="ORF">GTP55_29325</name>
</gene>
<evidence type="ECO:0000256" key="4">
    <source>
        <dbReference type="ARBA" id="ARBA00022692"/>
    </source>
</evidence>
<name>A0ABW9WQE6_9BURK</name>
<proteinExistence type="inferred from homology"/>
<keyword evidence="6 7" id="KW-0472">Membrane</keyword>
<evidence type="ECO:0000256" key="7">
    <source>
        <dbReference type="SAM" id="Phobius"/>
    </source>
</evidence>
<comment type="subcellular location">
    <subcellularLocation>
        <location evidence="1">Cell membrane</location>
        <topology evidence="1">Multi-pass membrane protein</topology>
    </subcellularLocation>
</comment>
<organism evidence="8 9">
    <name type="scientific">Duganella margarita</name>
    <dbReference type="NCBI Taxonomy" id="2692170"/>
    <lineage>
        <taxon>Bacteria</taxon>
        <taxon>Pseudomonadati</taxon>
        <taxon>Pseudomonadota</taxon>
        <taxon>Betaproteobacteria</taxon>
        <taxon>Burkholderiales</taxon>
        <taxon>Oxalobacteraceae</taxon>
        <taxon>Telluria group</taxon>
        <taxon>Duganella</taxon>
    </lineage>
</organism>
<dbReference type="InterPro" id="IPR052518">
    <property type="entry name" value="CHR_Transporter"/>
</dbReference>
<comment type="caution">
    <text evidence="8">The sequence shown here is derived from an EMBL/GenBank/DDBJ whole genome shotgun (WGS) entry which is preliminary data.</text>
</comment>
<comment type="similarity">
    <text evidence="2">Belongs to the chromate ion transporter (CHR) (TC 2.A.51) family.</text>
</comment>
<evidence type="ECO:0000313" key="8">
    <source>
        <dbReference type="EMBL" id="MYN43434.1"/>
    </source>
</evidence>
<evidence type="ECO:0000313" key="9">
    <source>
        <dbReference type="Proteomes" id="UP000466332"/>
    </source>
</evidence>
<dbReference type="InterPro" id="IPR003370">
    <property type="entry name" value="Chromate_transpt"/>
</dbReference>
<keyword evidence="4 7" id="KW-0812">Transmembrane</keyword>
<evidence type="ECO:0000256" key="6">
    <source>
        <dbReference type="ARBA" id="ARBA00023136"/>
    </source>
</evidence>
<feature type="non-terminal residue" evidence="8">
    <location>
        <position position="138"/>
    </location>
</feature>
<evidence type="ECO:0000256" key="2">
    <source>
        <dbReference type="ARBA" id="ARBA00005262"/>
    </source>
</evidence>
<feature type="transmembrane region" description="Helical" evidence="7">
    <location>
        <begin position="36"/>
        <end position="54"/>
    </location>
</feature>
<reference evidence="8 9" key="1">
    <citation type="submission" date="2019-12" db="EMBL/GenBank/DDBJ databases">
        <title>Novel species isolated from a subtropical stream in China.</title>
        <authorList>
            <person name="Lu H."/>
        </authorList>
    </citation>
    <scope>NUCLEOTIDE SEQUENCE [LARGE SCALE GENOMIC DNA]</scope>
    <source>
        <strain evidence="8 9">FT109W</strain>
    </source>
</reference>
<sequence length="138" mass="13868">GARRTALPLLLTLIAAVALAWGAVHAAPLARLAGVFGGMSLMTFGGGYAFIPLLQHTVVDTYGWLSPREFIDGLALTQLTPGPATISAAFVGLKVAGLPGAVAACAGMFLPSAVLMIAASGAMQRLRGSPRVQAALGG</sequence>
<keyword evidence="5 7" id="KW-1133">Transmembrane helix</keyword>